<reference evidence="11" key="2">
    <citation type="submission" date="2023-07" db="EMBL/GenBank/DDBJ databases">
        <authorList>
            <person name="Sun H."/>
        </authorList>
    </citation>
    <scope>NUCLEOTIDE SEQUENCE</scope>
    <source>
        <strain evidence="11">05753</strain>
    </source>
</reference>
<name>A0ABT8SRH7_9HYPH</name>
<dbReference type="PANTHER" id="PTHR43344:SF2">
    <property type="entry name" value="PHOSPHOSERINE PHOSPHATASE"/>
    <property type="match status" value="1"/>
</dbReference>
<protein>
    <recommendedName>
        <fullName evidence="3">phosphoserine phosphatase</fullName>
        <ecNumber evidence="3">3.1.3.3</ecNumber>
    </recommendedName>
</protein>
<evidence type="ECO:0000256" key="3">
    <source>
        <dbReference type="ARBA" id="ARBA00012640"/>
    </source>
</evidence>
<organism evidence="11 12">
    <name type="scientific">Rhizobium oryzicola</name>
    <dbReference type="NCBI Taxonomy" id="1232668"/>
    <lineage>
        <taxon>Bacteria</taxon>
        <taxon>Pseudomonadati</taxon>
        <taxon>Pseudomonadota</taxon>
        <taxon>Alphaproteobacteria</taxon>
        <taxon>Hyphomicrobiales</taxon>
        <taxon>Rhizobiaceae</taxon>
        <taxon>Rhizobium/Agrobacterium group</taxon>
        <taxon>Rhizobium</taxon>
    </lineage>
</organism>
<reference evidence="11" key="1">
    <citation type="journal article" date="2015" name="Int. J. Syst. Evol. Microbiol.">
        <title>Rhizobium oryzicola sp. nov., potential plant-growth-promoting endophytic bacteria isolated from rice roots.</title>
        <authorList>
            <person name="Zhang X.X."/>
            <person name="Gao J.S."/>
            <person name="Cao Y.H."/>
            <person name="Sheirdil R.A."/>
            <person name="Wang X.C."/>
            <person name="Zhang L."/>
        </authorList>
    </citation>
    <scope>NUCLEOTIDE SEQUENCE</scope>
    <source>
        <strain evidence="11">05753</strain>
    </source>
</reference>
<keyword evidence="5" id="KW-0479">Metal-binding</keyword>
<dbReference type="InterPro" id="IPR036412">
    <property type="entry name" value="HAD-like_sf"/>
</dbReference>
<dbReference type="Pfam" id="PF12710">
    <property type="entry name" value="HAD"/>
    <property type="match status" value="1"/>
</dbReference>
<comment type="caution">
    <text evidence="11">The sequence shown here is derived from an EMBL/GenBank/DDBJ whole genome shotgun (WGS) entry which is preliminary data.</text>
</comment>
<comment type="catalytic activity">
    <reaction evidence="9">
        <text>O-phospho-L-serine + H2O = L-serine + phosphate</text>
        <dbReference type="Rhea" id="RHEA:21208"/>
        <dbReference type="ChEBI" id="CHEBI:15377"/>
        <dbReference type="ChEBI" id="CHEBI:33384"/>
        <dbReference type="ChEBI" id="CHEBI:43474"/>
        <dbReference type="ChEBI" id="CHEBI:57524"/>
        <dbReference type="EC" id="3.1.3.3"/>
    </reaction>
</comment>
<evidence type="ECO:0000256" key="4">
    <source>
        <dbReference type="ARBA" id="ARBA00022605"/>
    </source>
</evidence>
<keyword evidence="6" id="KW-0378">Hydrolase</keyword>
<evidence type="ECO:0000256" key="6">
    <source>
        <dbReference type="ARBA" id="ARBA00022801"/>
    </source>
</evidence>
<accession>A0ABT8SRH7</accession>
<sequence length="224" mass="24669">MVRSSTLATAPQIERRTFGAAAPEKRTAFAFDLDGTITRSELLPMIASELGLEAEMRLLTELTMAGTIPFEDSFRLRFAILRTAGLDRIRSVVAEVEFDPHIEAFIRENRDRCFVVTGNLDAWVQPLQERLGCRFFTSTAMMDDAGNVTGLASVMRKNVAALELKEQFDRLVAIGDGFNDVPMFDVADVGVAFYGIHNAPDALLSVANYVALDGKSLCRLLSTL</sequence>
<dbReference type="InterPro" id="IPR050582">
    <property type="entry name" value="HAD-like_SerB"/>
</dbReference>
<evidence type="ECO:0000256" key="7">
    <source>
        <dbReference type="ARBA" id="ARBA00022842"/>
    </source>
</evidence>
<dbReference type="SUPFAM" id="SSF56784">
    <property type="entry name" value="HAD-like"/>
    <property type="match status" value="1"/>
</dbReference>
<dbReference type="PANTHER" id="PTHR43344">
    <property type="entry name" value="PHOSPHOSERINE PHOSPHATASE"/>
    <property type="match status" value="1"/>
</dbReference>
<dbReference type="EC" id="3.1.3.3" evidence="3"/>
<comment type="cofactor">
    <cofactor evidence="1">
        <name>Mg(2+)</name>
        <dbReference type="ChEBI" id="CHEBI:18420"/>
    </cofactor>
</comment>
<evidence type="ECO:0000313" key="11">
    <source>
        <dbReference type="EMBL" id="MDO1581019.1"/>
    </source>
</evidence>
<dbReference type="NCBIfam" id="TIGR01488">
    <property type="entry name" value="HAD-SF-IB"/>
    <property type="match status" value="1"/>
</dbReference>
<dbReference type="Gene3D" id="3.40.50.1000">
    <property type="entry name" value="HAD superfamily/HAD-like"/>
    <property type="match status" value="1"/>
</dbReference>
<evidence type="ECO:0000313" key="12">
    <source>
        <dbReference type="Proteomes" id="UP001169006"/>
    </source>
</evidence>
<comment type="catalytic activity">
    <reaction evidence="10">
        <text>O-phospho-D-serine + H2O = D-serine + phosphate</text>
        <dbReference type="Rhea" id="RHEA:24873"/>
        <dbReference type="ChEBI" id="CHEBI:15377"/>
        <dbReference type="ChEBI" id="CHEBI:35247"/>
        <dbReference type="ChEBI" id="CHEBI:43474"/>
        <dbReference type="ChEBI" id="CHEBI:58680"/>
        <dbReference type="EC" id="3.1.3.3"/>
    </reaction>
</comment>
<dbReference type="Proteomes" id="UP001169006">
    <property type="component" value="Unassembled WGS sequence"/>
</dbReference>
<dbReference type="EMBL" id="JAUKWQ010000001">
    <property type="protein sequence ID" value="MDO1581019.1"/>
    <property type="molecule type" value="Genomic_DNA"/>
</dbReference>
<dbReference type="InterPro" id="IPR023214">
    <property type="entry name" value="HAD_sf"/>
</dbReference>
<comment type="pathway">
    <text evidence="2">Amino-acid biosynthesis; L-serine biosynthesis; L-serine from 3-phospho-D-glycerate: step 3/3.</text>
</comment>
<evidence type="ECO:0000256" key="1">
    <source>
        <dbReference type="ARBA" id="ARBA00001946"/>
    </source>
</evidence>
<evidence type="ECO:0000256" key="5">
    <source>
        <dbReference type="ARBA" id="ARBA00022723"/>
    </source>
</evidence>
<dbReference type="RefSeq" id="WP_302075156.1">
    <property type="nucleotide sequence ID" value="NZ_JAUKWQ010000001.1"/>
</dbReference>
<evidence type="ECO:0000256" key="8">
    <source>
        <dbReference type="ARBA" id="ARBA00023299"/>
    </source>
</evidence>
<evidence type="ECO:0000256" key="9">
    <source>
        <dbReference type="ARBA" id="ARBA00048138"/>
    </source>
</evidence>
<keyword evidence="4" id="KW-0028">Amino-acid biosynthesis</keyword>
<keyword evidence="8" id="KW-0718">Serine biosynthesis</keyword>
<keyword evidence="7" id="KW-0460">Magnesium</keyword>
<evidence type="ECO:0000256" key="2">
    <source>
        <dbReference type="ARBA" id="ARBA00005135"/>
    </source>
</evidence>
<keyword evidence="12" id="KW-1185">Reference proteome</keyword>
<gene>
    <name evidence="11" type="ORF">Q2T52_02830</name>
</gene>
<proteinExistence type="predicted"/>
<evidence type="ECO:0000256" key="10">
    <source>
        <dbReference type="ARBA" id="ARBA00048523"/>
    </source>
</evidence>